<dbReference type="SUPFAM" id="SSF53697">
    <property type="entry name" value="SIS domain"/>
    <property type="match status" value="1"/>
</dbReference>
<keyword evidence="3" id="KW-1185">Reference proteome</keyword>
<dbReference type="Gene3D" id="3.40.50.10490">
    <property type="entry name" value="Glucose-6-phosphate isomerase like protein, domain 1"/>
    <property type="match status" value="1"/>
</dbReference>
<reference evidence="3" key="1">
    <citation type="submission" date="2019-05" db="EMBL/GenBank/DDBJ databases">
        <title>Complete genome sequencing of Absiella argi strain JCM 30884.</title>
        <authorList>
            <person name="Sakamoto M."/>
            <person name="Murakami T."/>
            <person name="Mori H."/>
        </authorList>
    </citation>
    <scope>NUCLEOTIDE SEQUENCE [LARGE SCALE GENOMIC DNA]</scope>
    <source>
        <strain evidence="3">JCM 30884</strain>
    </source>
</reference>
<organism evidence="2 3">
    <name type="scientific">Amedibacterium intestinale</name>
    <dbReference type="NCBI Taxonomy" id="2583452"/>
    <lineage>
        <taxon>Bacteria</taxon>
        <taxon>Bacillati</taxon>
        <taxon>Bacillota</taxon>
        <taxon>Erysipelotrichia</taxon>
        <taxon>Erysipelotrichales</taxon>
        <taxon>Erysipelotrichaceae</taxon>
        <taxon>Amedibacterium</taxon>
    </lineage>
</organism>
<dbReference type="InterPro" id="IPR050099">
    <property type="entry name" value="SIS_GmhA/DiaA_subfam"/>
</dbReference>
<dbReference type="RefSeq" id="WP_115715990.1">
    <property type="nucleotide sequence ID" value="NZ_AP019695.1"/>
</dbReference>
<evidence type="ECO:0000313" key="3">
    <source>
        <dbReference type="Proteomes" id="UP000464754"/>
    </source>
</evidence>
<protein>
    <recommendedName>
        <fullName evidence="1">SIS domain-containing protein</fullName>
    </recommendedName>
</protein>
<gene>
    <name evidence="2" type="ORF">Aargi30884_22750</name>
</gene>
<dbReference type="NCBIfam" id="NF002805">
    <property type="entry name" value="PRK02947.1"/>
    <property type="match status" value="1"/>
</dbReference>
<dbReference type="EMBL" id="AP019695">
    <property type="protein sequence ID" value="BBK23372.1"/>
    <property type="molecule type" value="Genomic_DNA"/>
</dbReference>
<dbReference type="GO" id="GO:0097367">
    <property type="term" value="F:carbohydrate derivative binding"/>
    <property type="evidence" value="ECO:0007669"/>
    <property type="project" value="InterPro"/>
</dbReference>
<dbReference type="PANTHER" id="PTHR30390:SF7">
    <property type="entry name" value="PHOSPHOHEPTOSE ISOMERASE"/>
    <property type="match status" value="1"/>
</dbReference>
<name>A0A6N4TMS1_9FIRM</name>
<dbReference type="PANTHER" id="PTHR30390">
    <property type="entry name" value="SEDOHEPTULOSE 7-PHOSPHATE ISOMERASE / DNAA INITIATOR-ASSOCIATING FACTOR FOR REPLICATION INITIATION"/>
    <property type="match status" value="1"/>
</dbReference>
<dbReference type="PROSITE" id="PS51464">
    <property type="entry name" value="SIS"/>
    <property type="match status" value="1"/>
</dbReference>
<dbReference type="InterPro" id="IPR001347">
    <property type="entry name" value="SIS_dom"/>
</dbReference>
<proteinExistence type="predicted"/>
<feature type="domain" description="SIS" evidence="1">
    <location>
        <begin position="31"/>
        <end position="214"/>
    </location>
</feature>
<dbReference type="GO" id="GO:1901135">
    <property type="term" value="P:carbohydrate derivative metabolic process"/>
    <property type="evidence" value="ECO:0007669"/>
    <property type="project" value="InterPro"/>
</dbReference>
<dbReference type="Proteomes" id="UP000464754">
    <property type="component" value="Chromosome"/>
</dbReference>
<dbReference type="InterPro" id="IPR046348">
    <property type="entry name" value="SIS_dom_sf"/>
</dbReference>
<dbReference type="CDD" id="cd05013">
    <property type="entry name" value="SIS_RpiR"/>
    <property type="match status" value="1"/>
</dbReference>
<evidence type="ECO:0000259" key="1">
    <source>
        <dbReference type="PROSITE" id="PS51464"/>
    </source>
</evidence>
<dbReference type="AlphaFoldDB" id="A0A6N4TMS1"/>
<sequence>MIDSVFEKGLSVIKKIQETQKEALDRSAEMIAECFVSNHHFYVSGSGHSHTVAEEFYGRAGGLAFVIPILTTELTLTEHPTKSSYIERLPGYASILCDLYKIGKDDVVLIASNSGRNAYPVELALCAKEKGAKVIGITSLKHSRSTPSRHSSGKHLEEVADIVIDNCGEIGDACLKLENLEMKMCPTSSMANSFIVQAISVQCAKYIIDKGKNPPVFVSLNNEGSEHVNDEYFETYTRQYVNKSNE</sequence>
<dbReference type="KEGG" id="aarg:Aargi30884_22750"/>
<dbReference type="InterPro" id="IPR035472">
    <property type="entry name" value="RpiR-like_SIS"/>
</dbReference>
<dbReference type="Pfam" id="PF13580">
    <property type="entry name" value="SIS_2"/>
    <property type="match status" value="1"/>
</dbReference>
<evidence type="ECO:0000313" key="2">
    <source>
        <dbReference type="EMBL" id="BBK23372.1"/>
    </source>
</evidence>
<accession>A0A6N4TMS1</accession>